<keyword evidence="2" id="KW-1185">Reference proteome</keyword>
<dbReference type="EMBL" id="OL473597">
    <property type="protein sequence ID" value="UNH61122.1"/>
    <property type="molecule type" value="Genomic_DNA"/>
</dbReference>
<proteinExistence type="predicted"/>
<protein>
    <submittedName>
        <fullName evidence="1">Uncharacterized protein</fullName>
    </submittedName>
</protein>
<dbReference type="Proteomes" id="UP000829362">
    <property type="component" value="Segment"/>
</dbReference>
<evidence type="ECO:0000313" key="1">
    <source>
        <dbReference type="EMBL" id="UNH61122.1"/>
    </source>
</evidence>
<accession>A0AC61TSB7</accession>
<reference evidence="1" key="1">
    <citation type="submission" date="2021-11" db="EMBL/GenBank/DDBJ databases">
        <authorList>
            <person name="Rong C."/>
            <person name="Yang Y."/>
            <person name="Li S."/>
            <person name="Zhou K."/>
            <person name="Xu Y."/>
            <person name="Zhang R."/>
            <person name="Zhang Y."/>
        </authorList>
    </citation>
    <scope>NUCLEOTIDE SEQUENCE</scope>
</reference>
<organism evidence="1 2">
    <name type="scientific">Synechococcus phage S-SZBM1</name>
    <dbReference type="NCBI Taxonomy" id="2926475"/>
    <lineage>
        <taxon>Viruses</taxon>
        <taxon>Duplodnaviria</taxon>
        <taxon>Heunggongvirae</taxon>
        <taxon>Uroviricota</taxon>
        <taxon>Caudoviricetes</taxon>
        <taxon>Pantevenvirales</taxon>
        <taxon>Kyanoviridae</taxon>
        <taxon>Shenzhenivirus</taxon>
        <taxon>Shenzhenivirus sszbm1</taxon>
    </lineage>
</organism>
<evidence type="ECO:0000313" key="2">
    <source>
        <dbReference type="Proteomes" id="UP000829362"/>
    </source>
</evidence>
<gene>
    <name evidence="1" type="ORF">SSZBM1_5</name>
</gene>
<name>A0AC61TSB7_9CAUD</name>
<sequence length="143" mass="16406">MTVLESPAKVNQLLVEHYALLLCSALSEDYKSKSIEAHNRSIGIGADITYHSQQIAKIYETGADADFYLDPSPRKYFRLVMQYKTGSKQRSVHAFIDKQTGNVYKPASWKSPAKHIRYNLLDDNSRELCYSKCDWSGAYLYLR</sequence>